<evidence type="ECO:0000313" key="2">
    <source>
        <dbReference type="EMBL" id="AFP10342.1"/>
    </source>
</evidence>
<keyword evidence="2" id="KW-0808">Transferase</keyword>
<feature type="domain" description="Rhodanese" evidence="1">
    <location>
        <begin position="77"/>
        <end position="173"/>
    </location>
</feature>
<name>V9LDY1_CALMI</name>
<reference evidence="2" key="1">
    <citation type="journal article" date="2014" name="Nature">
        <title>Elephant shark genome provides unique insights into gnathostome evolution.</title>
        <authorList>
            <consortium name="International Elephant Shark Genome Sequencing Consortium"/>
            <person name="Venkatesh B."/>
            <person name="Lee A.P."/>
            <person name="Ravi V."/>
            <person name="Maurya A.K."/>
            <person name="Lian M.M."/>
            <person name="Swann J.B."/>
            <person name="Ohta Y."/>
            <person name="Flajnik M.F."/>
            <person name="Sutoh Y."/>
            <person name="Kasahara M."/>
            <person name="Hoon S."/>
            <person name="Gangu V."/>
            <person name="Roy S.W."/>
            <person name="Irimia M."/>
            <person name="Korzh V."/>
            <person name="Kondrychyn I."/>
            <person name="Lim Z.W."/>
            <person name="Tay B.H."/>
            <person name="Tohari S."/>
            <person name="Kong K.W."/>
            <person name="Ho S."/>
            <person name="Lorente-Galdos B."/>
            <person name="Quilez J."/>
            <person name="Marques-Bonet T."/>
            <person name="Raney B.J."/>
            <person name="Ingham P.W."/>
            <person name="Tay A."/>
            <person name="Hillier L.W."/>
            <person name="Minx P."/>
            <person name="Boehm T."/>
            <person name="Wilson R.K."/>
            <person name="Brenner S."/>
            <person name="Warren W.C."/>
        </authorList>
    </citation>
    <scope>NUCLEOTIDE SEQUENCE</scope>
    <source>
        <tissue evidence="2">Spleen</tissue>
    </source>
</reference>
<proteinExistence type="evidence at transcript level"/>
<dbReference type="PANTHER" id="PTHR44086">
    <property type="entry name" value="THIOSULFATE SULFURTRANSFERASE RDL2, MITOCHONDRIAL-RELATED"/>
    <property type="match status" value="1"/>
</dbReference>
<dbReference type="PROSITE" id="PS50206">
    <property type="entry name" value="RHODANESE_3"/>
    <property type="match status" value="1"/>
</dbReference>
<sequence>MGNLEQAVTEVLSISELHLPSSTLATAAWGVLSVLLRSSLYAGRTTAIYSLQRDQQRFRMSGTEEGISKDELLKMMAKGPAHIFDVRTPAEVAEKGKIEGSINIPVDEVLDALNLDPEAFRKKYNAEKPKPEAENLVFHCQKGMRGNKATQTAISLGYTRARNLIGGYGDWASK</sequence>
<evidence type="ECO:0000259" key="1">
    <source>
        <dbReference type="PROSITE" id="PS50206"/>
    </source>
</evidence>
<dbReference type="Gene3D" id="3.40.250.10">
    <property type="entry name" value="Rhodanese-like domain"/>
    <property type="match status" value="1"/>
</dbReference>
<accession>V9LDY1</accession>
<dbReference type="AlphaFoldDB" id="V9LDY1"/>
<dbReference type="GO" id="GO:0016740">
    <property type="term" value="F:transferase activity"/>
    <property type="evidence" value="ECO:0007669"/>
    <property type="project" value="UniProtKB-KW"/>
</dbReference>
<dbReference type="SMART" id="SM00450">
    <property type="entry name" value="RHOD"/>
    <property type="match status" value="1"/>
</dbReference>
<dbReference type="SUPFAM" id="SSF52821">
    <property type="entry name" value="Rhodanese/Cell cycle control phosphatase"/>
    <property type="match status" value="1"/>
</dbReference>
<dbReference type="EMBL" id="JW877825">
    <property type="protein sequence ID" value="AFP10342.1"/>
    <property type="molecule type" value="mRNA"/>
</dbReference>
<dbReference type="PANTHER" id="PTHR44086:SF3">
    <property type="entry name" value="THIOSULFATE SULFURTRANSFERASE_RHODANESE-LIKE DOMAIN-CONTAINING PROTEIN 1 ISOFORM X2"/>
    <property type="match status" value="1"/>
</dbReference>
<protein>
    <submittedName>
        <fullName evidence="2">Thiosulfate sulfurtransferase (Rhodanese)-like domain-containing 1</fullName>
    </submittedName>
</protein>
<dbReference type="Pfam" id="PF00581">
    <property type="entry name" value="Rhodanese"/>
    <property type="match status" value="1"/>
</dbReference>
<dbReference type="InterPro" id="IPR036873">
    <property type="entry name" value="Rhodanese-like_dom_sf"/>
</dbReference>
<organism evidence="2">
    <name type="scientific">Callorhinchus milii</name>
    <name type="common">Ghost shark</name>
    <dbReference type="NCBI Taxonomy" id="7868"/>
    <lineage>
        <taxon>Eukaryota</taxon>
        <taxon>Metazoa</taxon>
        <taxon>Chordata</taxon>
        <taxon>Craniata</taxon>
        <taxon>Vertebrata</taxon>
        <taxon>Chondrichthyes</taxon>
        <taxon>Holocephali</taxon>
        <taxon>Chimaeriformes</taxon>
        <taxon>Callorhinchidae</taxon>
        <taxon>Callorhinchus</taxon>
    </lineage>
</organism>
<dbReference type="InterPro" id="IPR001763">
    <property type="entry name" value="Rhodanese-like_dom"/>
</dbReference>